<keyword evidence="4" id="KW-1185">Reference proteome</keyword>
<keyword evidence="2" id="KW-0732">Signal</keyword>
<feature type="compositionally biased region" description="Low complexity" evidence="1">
    <location>
        <begin position="103"/>
        <end position="119"/>
    </location>
</feature>
<evidence type="ECO:0000313" key="4">
    <source>
        <dbReference type="Proteomes" id="UP000680815"/>
    </source>
</evidence>
<name>A0ABS4AYU8_9PROT</name>
<protein>
    <recommendedName>
        <fullName evidence="5">PRC-barrel domain-containing protein</fullName>
    </recommendedName>
</protein>
<proteinExistence type="predicted"/>
<feature type="region of interest" description="Disordered" evidence="1">
    <location>
        <begin position="103"/>
        <end position="130"/>
    </location>
</feature>
<dbReference type="EMBL" id="JAGIYZ010000030">
    <property type="protein sequence ID" value="MBP0466534.1"/>
    <property type="molecule type" value="Genomic_DNA"/>
</dbReference>
<evidence type="ECO:0000256" key="2">
    <source>
        <dbReference type="SAM" id="SignalP"/>
    </source>
</evidence>
<accession>A0ABS4AYU8</accession>
<organism evidence="3 4">
    <name type="scientific">Roseomonas nitratireducens</name>
    <dbReference type="NCBI Taxonomy" id="2820810"/>
    <lineage>
        <taxon>Bacteria</taxon>
        <taxon>Pseudomonadati</taxon>
        <taxon>Pseudomonadota</taxon>
        <taxon>Alphaproteobacteria</taxon>
        <taxon>Acetobacterales</taxon>
        <taxon>Roseomonadaceae</taxon>
        <taxon>Roseomonas</taxon>
    </lineage>
</organism>
<evidence type="ECO:0000256" key="1">
    <source>
        <dbReference type="SAM" id="MobiDB-lite"/>
    </source>
</evidence>
<feature type="signal peptide" evidence="2">
    <location>
        <begin position="1"/>
        <end position="29"/>
    </location>
</feature>
<comment type="caution">
    <text evidence="3">The sequence shown here is derived from an EMBL/GenBank/DDBJ whole genome shotgun (WGS) entry which is preliminary data.</text>
</comment>
<dbReference type="Proteomes" id="UP000680815">
    <property type="component" value="Unassembled WGS sequence"/>
</dbReference>
<feature type="chain" id="PRO_5045481474" description="PRC-barrel domain-containing protein" evidence="2">
    <location>
        <begin position="30"/>
        <end position="204"/>
    </location>
</feature>
<evidence type="ECO:0008006" key="5">
    <source>
        <dbReference type="Google" id="ProtNLM"/>
    </source>
</evidence>
<dbReference type="RefSeq" id="WP_209353931.1">
    <property type="nucleotide sequence ID" value="NZ_JAGIYZ010000030.1"/>
</dbReference>
<reference evidence="3 4" key="1">
    <citation type="submission" date="2021-03" db="EMBL/GenBank/DDBJ databases">
        <authorList>
            <person name="So Y."/>
        </authorList>
    </citation>
    <scope>NUCLEOTIDE SEQUENCE [LARGE SCALE GENOMIC DNA]</scope>
    <source>
        <strain evidence="3 4">PWR1</strain>
    </source>
</reference>
<evidence type="ECO:0000313" key="3">
    <source>
        <dbReference type="EMBL" id="MBP0466534.1"/>
    </source>
</evidence>
<dbReference type="Gene3D" id="2.30.30.240">
    <property type="entry name" value="PRC-barrel domain"/>
    <property type="match status" value="1"/>
</dbReference>
<gene>
    <name evidence="3" type="ORF">J5Y09_21575</name>
</gene>
<sequence>MNALHDFRLPVVPMALAAGLIVVPMLAMAQTSSAPAAPPAAGAAATRPTLVPLFTATAGSTVMLRPRLSQLIGSTIYNDREEKIGEVEDILLFPSVAAPPMMTAAPPAPTASQSAAAPTTTPPASPPASAAPARAAATAAIPASAYPLAVVQVGGFLGMGGRLITVPLADLRWNAGNEHIVLPGVTKEMLQTRTAFEYSQLQPR</sequence>